<accession>E6QCG0</accession>
<sequence length="68" mass="7228">MMRMPATAAVLVTHWLAYPDHKGVGLLLAEGSDAARDGFSCSSQSLVRVAWVGVQSPSVSHQPRAPPE</sequence>
<organism evidence="1">
    <name type="scientific">mine drainage metagenome</name>
    <dbReference type="NCBI Taxonomy" id="410659"/>
    <lineage>
        <taxon>unclassified sequences</taxon>
        <taxon>metagenomes</taxon>
        <taxon>ecological metagenomes</taxon>
    </lineage>
</organism>
<dbReference type="EMBL" id="CABP01000087">
    <property type="protein sequence ID" value="CBI04886.1"/>
    <property type="molecule type" value="Genomic_DNA"/>
</dbReference>
<comment type="caution">
    <text evidence="1">The sequence shown here is derived from an EMBL/GenBank/DDBJ whole genome shotgun (WGS) entry which is preliminary data.</text>
</comment>
<dbReference type="AlphaFoldDB" id="E6QCG0"/>
<evidence type="ECO:0000313" key="1">
    <source>
        <dbReference type="EMBL" id="CBI04886.1"/>
    </source>
</evidence>
<name>E6QCG0_9ZZZZ</name>
<proteinExistence type="predicted"/>
<protein>
    <submittedName>
        <fullName evidence="1">Uncharacterized protein</fullName>
    </submittedName>
</protein>
<reference evidence="1" key="1">
    <citation type="submission" date="2009-10" db="EMBL/GenBank/DDBJ databases">
        <title>Diversity of trophic interactions inside an arsenic-rich microbial ecosystem.</title>
        <authorList>
            <person name="Bertin P.N."/>
            <person name="Heinrich-Salmeron A."/>
            <person name="Pelletier E."/>
            <person name="Goulhen-Chollet F."/>
            <person name="Arsene-Ploetze F."/>
            <person name="Gallien S."/>
            <person name="Calteau A."/>
            <person name="Vallenet D."/>
            <person name="Casiot C."/>
            <person name="Chane-Woon-Ming B."/>
            <person name="Giloteaux L."/>
            <person name="Barakat M."/>
            <person name="Bonnefoy V."/>
            <person name="Bruneel O."/>
            <person name="Chandler M."/>
            <person name="Cleiss J."/>
            <person name="Duran R."/>
            <person name="Elbaz-Poulichet F."/>
            <person name="Fonknechten N."/>
            <person name="Lauga B."/>
            <person name="Mornico D."/>
            <person name="Ortet P."/>
            <person name="Schaeffer C."/>
            <person name="Siguier P."/>
            <person name="Alexander Thil Smith A."/>
            <person name="Van Dorsselaer A."/>
            <person name="Weissenbach J."/>
            <person name="Medigue C."/>
            <person name="Le Paslier D."/>
        </authorList>
    </citation>
    <scope>NUCLEOTIDE SEQUENCE</scope>
</reference>
<gene>
    <name evidence="1" type="ORF">CARN5_1668</name>
</gene>